<organism evidence="1 2">
    <name type="scientific">Antarcticirhabdus aurantiaca</name>
    <dbReference type="NCBI Taxonomy" id="2606717"/>
    <lineage>
        <taxon>Bacteria</taxon>
        <taxon>Pseudomonadati</taxon>
        <taxon>Pseudomonadota</taxon>
        <taxon>Alphaproteobacteria</taxon>
        <taxon>Hyphomicrobiales</taxon>
        <taxon>Aurantimonadaceae</taxon>
        <taxon>Antarcticirhabdus</taxon>
    </lineage>
</organism>
<gene>
    <name evidence="1" type="ORF">OXU80_13525</name>
</gene>
<protein>
    <submittedName>
        <fullName evidence="1">Uncharacterized protein</fullName>
    </submittedName>
</protein>
<accession>A0ACD4NWA2</accession>
<dbReference type="Proteomes" id="UP001163223">
    <property type="component" value="Chromosome"/>
</dbReference>
<proteinExistence type="predicted"/>
<keyword evidence="2" id="KW-1185">Reference proteome</keyword>
<name>A0ACD4NWA2_9HYPH</name>
<evidence type="ECO:0000313" key="1">
    <source>
        <dbReference type="EMBL" id="WAJ31154.1"/>
    </source>
</evidence>
<dbReference type="EMBL" id="CP113520">
    <property type="protein sequence ID" value="WAJ31154.1"/>
    <property type="molecule type" value="Genomic_DNA"/>
</dbReference>
<reference evidence="1" key="1">
    <citation type="submission" date="2022-11" db="EMBL/GenBank/DDBJ databases">
        <title>beta-Carotene-producing bacterium, Jeongeuplla avenae sp. nov., alleviates the salt stress of Arabidopsis seedlings.</title>
        <authorList>
            <person name="Jiang L."/>
            <person name="Lee J."/>
        </authorList>
    </citation>
    <scope>NUCLEOTIDE SEQUENCE</scope>
    <source>
        <strain evidence="1">DY_R2A_6</strain>
    </source>
</reference>
<evidence type="ECO:0000313" key="2">
    <source>
        <dbReference type="Proteomes" id="UP001163223"/>
    </source>
</evidence>
<sequence length="181" mass="19056">MTQTFAADVAKQVREIEAAMVAVFKTAVQTTVGQMIEPGPSVASTKKAIAAGIGSTGRGKNRRQLSGPVARTGGTGRLPVDTGYLRASFMLSESTPQVRVMPPQDPTKTYDLDEVAYELVLLNASGDKPIFATFSASYAAAVEYGTEGRPGTAFILMAAQRWQSNVDAAVAEVRAKGGLRA</sequence>